<comment type="caution">
    <text evidence="1">The sequence shown here is derived from an EMBL/GenBank/DDBJ whole genome shotgun (WGS) entry which is preliminary data.</text>
</comment>
<evidence type="ECO:0000313" key="1">
    <source>
        <dbReference type="EMBL" id="MCV3213244.1"/>
    </source>
</evidence>
<reference evidence="1 2" key="1">
    <citation type="submission" date="2022-10" db="EMBL/GenBank/DDBJ databases">
        <title>Identification of biosynthetic pathway for the production of the potent trypsin inhibitor radiosumin.</title>
        <authorList>
            <person name="Fewer D.P."/>
            <person name="Delbaje E."/>
            <person name="Ouyang X."/>
            <person name="Agostino P.D."/>
            <person name="Wahlsten M."/>
            <person name="Jokela J."/>
            <person name="Permi P."/>
            <person name="Haapaniemi E."/>
            <person name="Koistinen H."/>
        </authorList>
    </citation>
    <scope>NUCLEOTIDE SEQUENCE [LARGE SCALE GENOMIC DNA]</scope>
    <source>
        <strain evidence="1 2">NIES-515</strain>
    </source>
</reference>
<sequence>MLTKVIIWVLAVTKAKYWLLVLSCWAIAIAASITGYATSAYGLSVTNTLTIPGETTDLYSFEGNGANANRLGFFLDLYTAIATRTFMTIAVLVGV</sequence>
<dbReference type="RefSeq" id="WP_263744749.1">
    <property type="nucleotide sequence ID" value="NZ_JAOWRF010000105.1"/>
</dbReference>
<evidence type="ECO:0008006" key="3">
    <source>
        <dbReference type="Google" id="ProtNLM"/>
    </source>
</evidence>
<name>A0ABT3AVT8_9CYAN</name>
<dbReference type="Proteomes" id="UP001526143">
    <property type="component" value="Unassembled WGS sequence"/>
</dbReference>
<accession>A0ABT3AVT8</accession>
<proteinExistence type="predicted"/>
<gene>
    <name evidence="1" type="ORF">OGM63_06850</name>
</gene>
<organism evidence="1 2">
    <name type="scientific">Plectonema radiosum NIES-515</name>
    <dbReference type="NCBI Taxonomy" id="2986073"/>
    <lineage>
        <taxon>Bacteria</taxon>
        <taxon>Bacillati</taxon>
        <taxon>Cyanobacteriota</taxon>
        <taxon>Cyanophyceae</taxon>
        <taxon>Oscillatoriophycideae</taxon>
        <taxon>Oscillatoriales</taxon>
        <taxon>Microcoleaceae</taxon>
        <taxon>Plectonema</taxon>
    </lineage>
</organism>
<dbReference type="EMBL" id="JAOWRF010000105">
    <property type="protein sequence ID" value="MCV3213244.1"/>
    <property type="molecule type" value="Genomic_DNA"/>
</dbReference>
<protein>
    <recommendedName>
        <fullName evidence="3">ABC transporter permease</fullName>
    </recommendedName>
</protein>
<keyword evidence="2" id="KW-1185">Reference proteome</keyword>
<evidence type="ECO:0000313" key="2">
    <source>
        <dbReference type="Proteomes" id="UP001526143"/>
    </source>
</evidence>